<comment type="caution">
    <text evidence="1">The sequence shown here is derived from an EMBL/GenBank/DDBJ whole genome shotgun (WGS) entry which is preliminary data.</text>
</comment>
<dbReference type="RefSeq" id="WP_135623204.1">
    <property type="nucleotide sequence ID" value="NZ_RQGD01000022.1"/>
</dbReference>
<sequence length="392" mass="44690">MKKYRLTDQRTVFGIVAKLNNTTLIDPKTKQKFQIKNPNLVNDIIKSVYLEIVPETTLTTRPASLSCVLKENRVEIRIKQVNPYQEDLFQVMEILIEPLERSAKRKAIEDIYANQFQVAAKIDISTIISVYGKTSIINQALNQWQVHLEQILTNFGYFIKRVNIGFYYAADTPLMEALSSTPSPYYLRDSNRGNFYTERGFFSPKKLNEMYVRSYLDNLLVNNIKSVLIFPVFSNEKILLGYFEIISNLPDLGNAALQNEIDGKQGISPLLAFLEKQAEEYVFHLEFSYAKDWEVVGSQCMIRDLSQDGRGIGIYLPNASLLENRPVGTPTSFQITINGLNYTFYGSLRSIKSPTAENESQSAGIHIFQCDRPEGLQLLESYASQLIEPEVI</sequence>
<reference evidence="1" key="1">
    <citation type="journal article" date="2019" name="PLoS Negl. Trop. Dis.">
        <title>Revisiting the worldwide diversity of Leptospira species in the environment.</title>
        <authorList>
            <person name="Vincent A.T."/>
            <person name="Schiettekatte O."/>
            <person name="Bourhy P."/>
            <person name="Veyrier F.J."/>
            <person name="Picardeau M."/>
        </authorList>
    </citation>
    <scope>NUCLEOTIDE SEQUENCE [LARGE SCALE GENOMIC DNA]</scope>
    <source>
        <strain evidence="1">201702476</strain>
    </source>
</reference>
<protein>
    <submittedName>
        <fullName evidence="1">Uncharacterized protein</fullName>
    </submittedName>
</protein>
<dbReference type="EMBL" id="RQGD01000022">
    <property type="protein sequence ID" value="TGL60279.1"/>
    <property type="molecule type" value="Genomic_DNA"/>
</dbReference>
<accession>A0A4R9K2P9</accession>
<organism evidence="1 2">
    <name type="scientific">Leptospira ognonensis</name>
    <dbReference type="NCBI Taxonomy" id="2484945"/>
    <lineage>
        <taxon>Bacteria</taxon>
        <taxon>Pseudomonadati</taxon>
        <taxon>Spirochaetota</taxon>
        <taxon>Spirochaetia</taxon>
        <taxon>Leptospirales</taxon>
        <taxon>Leptospiraceae</taxon>
        <taxon>Leptospira</taxon>
    </lineage>
</organism>
<dbReference type="Proteomes" id="UP000297693">
    <property type="component" value="Unassembled WGS sequence"/>
</dbReference>
<gene>
    <name evidence="1" type="ORF">EHQ58_07200</name>
</gene>
<name>A0A4R9K2P9_9LEPT</name>
<evidence type="ECO:0000313" key="2">
    <source>
        <dbReference type="Proteomes" id="UP000297693"/>
    </source>
</evidence>
<evidence type="ECO:0000313" key="1">
    <source>
        <dbReference type="EMBL" id="TGL60279.1"/>
    </source>
</evidence>
<dbReference type="AlphaFoldDB" id="A0A4R9K2P9"/>
<dbReference type="OrthoDB" id="315581at2"/>
<proteinExistence type="predicted"/>
<keyword evidence="2" id="KW-1185">Reference proteome</keyword>